<comment type="caution">
    <text evidence="6">The sequence shown here is derived from an EMBL/GenBank/DDBJ whole genome shotgun (WGS) entry which is preliminary data.</text>
</comment>
<dbReference type="InterPro" id="IPR036388">
    <property type="entry name" value="WH-like_DNA-bd_sf"/>
</dbReference>
<sequence length="291" mass="33480">MDFKDLNLFLQLAENKNFSKTANQHFMSASTLSRQIQRMEQELGKPLFFRDNRQVVLTETGEKFLQFAQQQWQQWQQFKQSLTVNPQQLMGELRIYCSVTAAYSHLPNILERFRQHYPKVEIKLTTGDPALALHYIDSEQADLALTGKPQQLPNHIQFQAIDNLNMAMIAPRMACLSTQLLQQKPIDWQTIPFILPIEGPVRQRIDQWFRQHKIKHPKIYATVAGHEGIVPMVALGCGVALLPEVVIKHSPMNSQVSMLNLDLVVEPLSLGICSQKRHLSHPLIQAFWQIL</sequence>
<proteinExistence type="inferred from homology"/>
<dbReference type="Gene3D" id="3.40.190.10">
    <property type="entry name" value="Periplasmic binding protein-like II"/>
    <property type="match status" value="2"/>
</dbReference>
<dbReference type="SUPFAM" id="SSF46785">
    <property type="entry name" value="Winged helix' DNA-binding domain"/>
    <property type="match status" value="1"/>
</dbReference>
<keyword evidence="7" id="KW-1185">Reference proteome</keyword>
<dbReference type="PROSITE" id="PS50931">
    <property type="entry name" value="HTH_LYSR"/>
    <property type="match status" value="1"/>
</dbReference>
<reference evidence="6" key="1">
    <citation type="submission" date="2016-03" db="EMBL/GenBank/DDBJ databases">
        <title>Co-evolution between Pasteurellaceae and their hosts.</title>
        <authorList>
            <person name="Hansen M.J."/>
            <person name="Bojesen A.M."/>
            <person name="Planet P."/>
        </authorList>
    </citation>
    <scope>NUCLEOTIDE SEQUENCE</scope>
    <source>
        <strain evidence="6">146/S8/89</strain>
    </source>
</reference>
<organism evidence="6 7">
    <name type="scientific">Volucribacter amazonae</name>
    <dbReference type="NCBI Taxonomy" id="256731"/>
    <lineage>
        <taxon>Bacteria</taxon>
        <taxon>Pseudomonadati</taxon>
        <taxon>Pseudomonadota</taxon>
        <taxon>Gammaproteobacteria</taxon>
        <taxon>Pasteurellales</taxon>
        <taxon>Pasteurellaceae</taxon>
        <taxon>Volucribacter</taxon>
    </lineage>
</organism>
<dbReference type="InterPro" id="IPR000847">
    <property type="entry name" value="LysR_HTH_N"/>
</dbReference>
<keyword evidence="4" id="KW-0804">Transcription</keyword>
<gene>
    <name evidence="6" type="ORF">A6A20_06515</name>
</gene>
<dbReference type="EMBL" id="LWID01000001">
    <property type="protein sequence ID" value="MDG6895278.1"/>
    <property type="molecule type" value="Genomic_DNA"/>
</dbReference>
<feature type="domain" description="HTH lysR-type" evidence="5">
    <location>
        <begin position="1"/>
        <end position="58"/>
    </location>
</feature>
<dbReference type="Gene3D" id="1.10.10.10">
    <property type="entry name" value="Winged helix-like DNA-binding domain superfamily/Winged helix DNA-binding domain"/>
    <property type="match status" value="1"/>
</dbReference>
<dbReference type="InterPro" id="IPR036390">
    <property type="entry name" value="WH_DNA-bd_sf"/>
</dbReference>
<dbReference type="InterPro" id="IPR005119">
    <property type="entry name" value="LysR_subst-bd"/>
</dbReference>
<evidence type="ECO:0000256" key="4">
    <source>
        <dbReference type="ARBA" id="ARBA00023163"/>
    </source>
</evidence>
<evidence type="ECO:0000259" key="5">
    <source>
        <dbReference type="PROSITE" id="PS50931"/>
    </source>
</evidence>
<dbReference type="GO" id="GO:0003700">
    <property type="term" value="F:DNA-binding transcription factor activity"/>
    <property type="evidence" value="ECO:0007669"/>
    <property type="project" value="InterPro"/>
</dbReference>
<comment type="similarity">
    <text evidence="1">Belongs to the LysR transcriptional regulatory family.</text>
</comment>
<evidence type="ECO:0000256" key="3">
    <source>
        <dbReference type="ARBA" id="ARBA00023125"/>
    </source>
</evidence>
<dbReference type="FunFam" id="1.10.10.10:FF:000001">
    <property type="entry name" value="LysR family transcriptional regulator"/>
    <property type="match status" value="1"/>
</dbReference>
<dbReference type="Pfam" id="PF03466">
    <property type="entry name" value="LysR_substrate"/>
    <property type="match status" value="1"/>
</dbReference>
<dbReference type="PANTHER" id="PTHR30126">
    <property type="entry name" value="HTH-TYPE TRANSCRIPTIONAL REGULATOR"/>
    <property type="match status" value="1"/>
</dbReference>
<dbReference type="Proteomes" id="UP001155500">
    <property type="component" value="Unassembled WGS sequence"/>
</dbReference>
<dbReference type="PANTHER" id="PTHR30126:SF81">
    <property type="entry name" value="HTH-TYPE TRANSCRIPTIONAL REGULATOR ILVY"/>
    <property type="match status" value="1"/>
</dbReference>
<dbReference type="Pfam" id="PF00126">
    <property type="entry name" value="HTH_1"/>
    <property type="match status" value="1"/>
</dbReference>
<dbReference type="CDD" id="cd08430">
    <property type="entry name" value="PBP2_IlvY"/>
    <property type="match status" value="1"/>
</dbReference>
<dbReference type="NCBIfam" id="NF008722">
    <property type="entry name" value="PRK11716.1"/>
    <property type="match status" value="1"/>
</dbReference>
<dbReference type="GO" id="GO:0000976">
    <property type="term" value="F:transcription cis-regulatory region binding"/>
    <property type="evidence" value="ECO:0007669"/>
    <property type="project" value="TreeGrafter"/>
</dbReference>
<evidence type="ECO:0000256" key="1">
    <source>
        <dbReference type="ARBA" id="ARBA00009437"/>
    </source>
</evidence>
<keyword evidence="3" id="KW-0238">DNA-binding</keyword>
<dbReference type="RefSeq" id="WP_279572695.1">
    <property type="nucleotide sequence ID" value="NZ_LWID01000001.1"/>
</dbReference>
<dbReference type="SUPFAM" id="SSF53850">
    <property type="entry name" value="Periplasmic binding protein-like II"/>
    <property type="match status" value="1"/>
</dbReference>
<evidence type="ECO:0000256" key="2">
    <source>
        <dbReference type="ARBA" id="ARBA00023015"/>
    </source>
</evidence>
<accession>A0A9X4PA25</accession>
<keyword evidence="2" id="KW-0805">Transcription regulation</keyword>
<evidence type="ECO:0000313" key="7">
    <source>
        <dbReference type="Proteomes" id="UP001155500"/>
    </source>
</evidence>
<dbReference type="InterPro" id="IPR037404">
    <property type="entry name" value="IlvY_PBP2"/>
</dbReference>
<protein>
    <submittedName>
        <fullName evidence="6">Transcriptional regulator IlvY</fullName>
    </submittedName>
</protein>
<evidence type="ECO:0000313" key="6">
    <source>
        <dbReference type="EMBL" id="MDG6895278.1"/>
    </source>
</evidence>
<dbReference type="AlphaFoldDB" id="A0A9X4PA25"/>
<name>A0A9X4PA25_9PAST</name>